<dbReference type="Pfam" id="PF00805">
    <property type="entry name" value="Pentapeptide"/>
    <property type="match status" value="2"/>
</dbReference>
<dbReference type="PATRIC" id="fig|518642.7.peg.9532"/>
<sequence>MTTPLTARQRLSELHRYAAVSGEDFTHQNLASTRTNQLRFARCSFAGADLRYATLEGCWFKFCDFTGADLRGASLRGAVLAGCNLRDADLRDTDLTGARLSTVNTGIPRLGPTDITGARFEGTSLRNVHAEDVIGWPPGPVRSE</sequence>
<gene>
    <name evidence="1" type="ORF">AN221_11940</name>
</gene>
<dbReference type="SUPFAM" id="SSF141571">
    <property type="entry name" value="Pentapeptide repeat-like"/>
    <property type="match status" value="1"/>
</dbReference>
<dbReference type="PANTHER" id="PTHR14136:SF17">
    <property type="entry name" value="BTB_POZ DOMAIN-CONTAINING PROTEIN KCTD9"/>
    <property type="match status" value="1"/>
</dbReference>
<dbReference type="InterPro" id="IPR051082">
    <property type="entry name" value="Pentapeptide-BTB/POZ_domain"/>
</dbReference>
<reference evidence="1 2" key="1">
    <citation type="journal article" date="2016" name="Front. Microbiol.">
        <title>Comparative Genomics Analysis of Streptomyces Species Reveals Their Adaptation to the Marine Environment and Their Diversity at the Genomic Level.</title>
        <authorList>
            <person name="Tian X."/>
            <person name="Zhang Z."/>
            <person name="Yang T."/>
            <person name="Chen M."/>
            <person name="Li J."/>
            <person name="Chen F."/>
            <person name="Yang J."/>
            <person name="Li W."/>
            <person name="Zhang B."/>
            <person name="Zhang Z."/>
            <person name="Wu J."/>
            <person name="Zhang C."/>
            <person name="Long L."/>
            <person name="Xiao J."/>
        </authorList>
    </citation>
    <scope>NUCLEOTIDE SEQUENCE [LARGE SCALE GENOMIC DNA]</scope>
    <source>
        <strain evidence="1 2">SCSIO M10372</strain>
    </source>
</reference>
<dbReference type="RefSeq" id="WP_029395756.1">
    <property type="nucleotide sequence ID" value="NZ_LJGZ01000021.1"/>
</dbReference>
<dbReference type="Gene3D" id="2.160.20.80">
    <property type="entry name" value="E3 ubiquitin-protein ligase SopA"/>
    <property type="match status" value="1"/>
</dbReference>
<dbReference type="EMBL" id="LJGZ01000021">
    <property type="protein sequence ID" value="OEV20961.1"/>
    <property type="molecule type" value="Genomic_DNA"/>
</dbReference>
<dbReference type="AlphaFoldDB" id="A0A1E7LXN8"/>
<protein>
    <recommendedName>
        <fullName evidence="3">Pentapeptide repeat protein</fullName>
    </recommendedName>
</protein>
<evidence type="ECO:0000313" key="1">
    <source>
        <dbReference type="EMBL" id="OEV20961.1"/>
    </source>
</evidence>
<dbReference type="InterPro" id="IPR001646">
    <property type="entry name" value="5peptide_repeat"/>
</dbReference>
<dbReference type="GeneID" id="97337472"/>
<name>A0A1E7LXN8_9ACTN</name>
<dbReference type="PANTHER" id="PTHR14136">
    <property type="entry name" value="BTB_POZ DOMAIN-CONTAINING PROTEIN KCTD9"/>
    <property type="match status" value="1"/>
</dbReference>
<organism evidence="1 2">
    <name type="scientific">Streptomyces nanshensis</name>
    <dbReference type="NCBI Taxonomy" id="518642"/>
    <lineage>
        <taxon>Bacteria</taxon>
        <taxon>Bacillati</taxon>
        <taxon>Actinomycetota</taxon>
        <taxon>Actinomycetes</taxon>
        <taxon>Kitasatosporales</taxon>
        <taxon>Streptomycetaceae</taxon>
        <taxon>Streptomyces</taxon>
    </lineage>
</organism>
<evidence type="ECO:0008006" key="3">
    <source>
        <dbReference type="Google" id="ProtNLM"/>
    </source>
</evidence>
<dbReference type="OrthoDB" id="3571820at2"/>
<proteinExistence type="predicted"/>
<dbReference type="Proteomes" id="UP000175971">
    <property type="component" value="Unassembled WGS sequence"/>
</dbReference>
<accession>A0A1E7LXN8</accession>
<keyword evidence="2" id="KW-1185">Reference proteome</keyword>
<comment type="caution">
    <text evidence="1">The sequence shown here is derived from an EMBL/GenBank/DDBJ whole genome shotgun (WGS) entry which is preliminary data.</text>
</comment>
<evidence type="ECO:0000313" key="2">
    <source>
        <dbReference type="Proteomes" id="UP000175971"/>
    </source>
</evidence>